<evidence type="ECO:0000256" key="5">
    <source>
        <dbReference type="SAM" id="Phobius"/>
    </source>
</evidence>
<dbReference type="Gene3D" id="1.20.1250.20">
    <property type="entry name" value="MFS general substrate transporter like domains"/>
    <property type="match status" value="1"/>
</dbReference>
<sequence length="412" mass="41652">MTDIRLVQRRTLVVLLFSQVIGTIVLGVLGPVLPLLAEEMTGSQTLAGLSQALITSGAMVFTIVLAALAVRHGRRAGIATGSLVSGAGVLLIVPGYHLDVFPLVLVGCLLAGGGIAAGLQARFAATDLAERPGRALGVLQWASLAGGVAGPLLIPLADRIIPGLPPMTGMFVVTAALFFLGALIVALGLRPDPLSLVAAPERVPLRTAVRTVLTIPAARHGLVAMVTVHAVMVALMNMAGIHLHHHGATLQVIGVVVSFHVAAMFLPGPLVGLLADRLGPERLLAAGLLLQVAAAAVLQSGDGPVVIGTGLVLLGAGWSAGFIAGSIVLTTAIPVPRRPMAQGASDFLMQLTAAAGALAAGTVVSLLGYAGLARVAGVIVLAVLAGPYVVRLLRRRGGGAGAEEPEGSLTQR</sequence>
<feature type="transmembrane region" description="Helical" evidence="5">
    <location>
        <begin position="49"/>
        <end position="70"/>
    </location>
</feature>
<feature type="transmembrane region" description="Helical" evidence="5">
    <location>
        <begin position="307"/>
        <end position="335"/>
    </location>
</feature>
<evidence type="ECO:0000256" key="3">
    <source>
        <dbReference type="ARBA" id="ARBA00022989"/>
    </source>
</evidence>
<gene>
    <name evidence="7" type="ORF">HNR40_004208</name>
</gene>
<dbReference type="RefSeq" id="WP_184963693.1">
    <property type="nucleotide sequence ID" value="NZ_JACHIN010000005.1"/>
</dbReference>
<dbReference type="GO" id="GO:0005886">
    <property type="term" value="C:plasma membrane"/>
    <property type="evidence" value="ECO:0007669"/>
    <property type="project" value="UniProtKB-SubCell"/>
</dbReference>
<comment type="caution">
    <text evidence="7">The sequence shown here is derived from an EMBL/GenBank/DDBJ whole genome shotgun (WGS) entry which is preliminary data.</text>
</comment>
<feature type="transmembrane region" description="Helical" evidence="5">
    <location>
        <begin position="222"/>
        <end position="243"/>
    </location>
</feature>
<feature type="transmembrane region" description="Helical" evidence="5">
    <location>
        <begin position="283"/>
        <end position="301"/>
    </location>
</feature>
<dbReference type="Proteomes" id="UP000568380">
    <property type="component" value="Unassembled WGS sequence"/>
</dbReference>
<dbReference type="PROSITE" id="PS50850">
    <property type="entry name" value="MFS"/>
    <property type="match status" value="1"/>
</dbReference>
<feature type="domain" description="Major facilitator superfamily (MFS) profile" evidence="6">
    <location>
        <begin position="11"/>
        <end position="394"/>
    </location>
</feature>
<dbReference type="PANTHER" id="PTHR23534:SF1">
    <property type="entry name" value="MAJOR FACILITATOR SUPERFAMILY PROTEIN"/>
    <property type="match status" value="1"/>
</dbReference>
<evidence type="ECO:0000256" key="1">
    <source>
        <dbReference type="ARBA" id="ARBA00004651"/>
    </source>
</evidence>
<reference evidence="7 8" key="1">
    <citation type="submission" date="2020-08" db="EMBL/GenBank/DDBJ databases">
        <title>Genomic Encyclopedia of Type Strains, Phase IV (KMG-IV): sequencing the most valuable type-strain genomes for metagenomic binning, comparative biology and taxonomic classification.</title>
        <authorList>
            <person name="Goeker M."/>
        </authorList>
    </citation>
    <scope>NUCLEOTIDE SEQUENCE [LARGE SCALE GENOMIC DNA]</scope>
    <source>
        <strain evidence="7 8">DSM 45385</strain>
    </source>
</reference>
<feature type="transmembrane region" description="Helical" evidence="5">
    <location>
        <begin position="77"/>
        <end position="97"/>
    </location>
</feature>
<organism evidence="7 8">
    <name type="scientific">Nonomuraea endophytica</name>
    <dbReference type="NCBI Taxonomy" id="714136"/>
    <lineage>
        <taxon>Bacteria</taxon>
        <taxon>Bacillati</taxon>
        <taxon>Actinomycetota</taxon>
        <taxon>Actinomycetes</taxon>
        <taxon>Streptosporangiales</taxon>
        <taxon>Streptosporangiaceae</taxon>
        <taxon>Nonomuraea</taxon>
    </lineage>
</organism>
<keyword evidence="2 5" id="KW-0812">Transmembrane</keyword>
<keyword evidence="3 5" id="KW-1133">Transmembrane helix</keyword>
<dbReference type="Pfam" id="PF07690">
    <property type="entry name" value="MFS_1"/>
    <property type="match status" value="1"/>
</dbReference>
<evidence type="ECO:0000313" key="7">
    <source>
        <dbReference type="EMBL" id="MBB5078722.1"/>
    </source>
</evidence>
<dbReference type="AlphaFoldDB" id="A0A7W8A3A1"/>
<evidence type="ECO:0000259" key="6">
    <source>
        <dbReference type="PROSITE" id="PS50850"/>
    </source>
</evidence>
<evidence type="ECO:0000256" key="2">
    <source>
        <dbReference type="ARBA" id="ARBA00022692"/>
    </source>
</evidence>
<dbReference type="EMBL" id="JACHIN010000005">
    <property type="protein sequence ID" value="MBB5078722.1"/>
    <property type="molecule type" value="Genomic_DNA"/>
</dbReference>
<dbReference type="GO" id="GO:0022857">
    <property type="term" value="F:transmembrane transporter activity"/>
    <property type="evidence" value="ECO:0007669"/>
    <property type="project" value="InterPro"/>
</dbReference>
<comment type="subcellular location">
    <subcellularLocation>
        <location evidence="1">Cell membrane</location>
        <topology evidence="1">Multi-pass membrane protein</topology>
    </subcellularLocation>
</comment>
<dbReference type="InterPro" id="IPR011701">
    <property type="entry name" value="MFS"/>
</dbReference>
<dbReference type="InterPro" id="IPR020846">
    <property type="entry name" value="MFS_dom"/>
</dbReference>
<evidence type="ECO:0000313" key="8">
    <source>
        <dbReference type="Proteomes" id="UP000568380"/>
    </source>
</evidence>
<feature type="transmembrane region" description="Helical" evidence="5">
    <location>
        <begin position="135"/>
        <end position="157"/>
    </location>
</feature>
<feature type="transmembrane region" description="Helical" evidence="5">
    <location>
        <begin position="169"/>
        <end position="189"/>
    </location>
</feature>
<accession>A0A7W8A3A1</accession>
<dbReference type="SUPFAM" id="SSF103473">
    <property type="entry name" value="MFS general substrate transporter"/>
    <property type="match status" value="1"/>
</dbReference>
<feature type="transmembrane region" description="Helical" evidence="5">
    <location>
        <begin position="103"/>
        <end position="123"/>
    </location>
</feature>
<protein>
    <submittedName>
        <fullName evidence="7">MFS family permease</fullName>
    </submittedName>
</protein>
<proteinExistence type="predicted"/>
<feature type="transmembrane region" description="Helical" evidence="5">
    <location>
        <begin position="347"/>
        <end position="369"/>
    </location>
</feature>
<keyword evidence="4 5" id="KW-0472">Membrane</keyword>
<keyword evidence="8" id="KW-1185">Reference proteome</keyword>
<feature type="transmembrane region" description="Helical" evidence="5">
    <location>
        <begin position="12"/>
        <end position="37"/>
    </location>
</feature>
<feature type="transmembrane region" description="Helical" evidence="5">
    <location>
        <begin position="249"/>
        <end position="271"/>
    </location>
</feature>
<evidence type="ECO:0000256" key="4">
    <source>
        <dbReference type="ARBA" id="ARBA00023136"/>
    </source>
</evidence>
<feature type="transmembrane region" description="Helical" evidence="5">
    <location>
        <begin position="375"/>
        <end position="393"/>
    </location>
</feature>
<dbReference type="InterPro" id="IPR036259">
    <property type="entry name" value="MFS_trans_sf"/>
</dbReference>
<dbReference type="PANTHER" id="PTHR23534">
    <property type="entry name" value="MFS PERMEASE"/>
    <property type="match status" value="1"/>
</dbReference>
<name>A0A7W8A3A1_9ACTN</name>